<keyword evidence="2 6" id="KW-0808">Transferase</keyword>
<evidence type="ECO:0000256" key="3">
    <source>
        <dbReference type="ARBA" id="ARBA00022723"/>
    </source>
</evidence>
<dbReference type="OrthoDB" id="9803687at2"/>
<feature type="binding site" evidence="5 6">
    <location>
        <position position="215"/>
    </location>
    <ligand>
        <name>Zn(2+)</name>
        <dbReference type="ChEBI" id="CHEBI:29105"/>
    </ligand>
</feature>
<accession>A0A318LPY2</accession>
<sequence length="296" mass="30575">MLSTGRPVVLDGGLATELEARGHDLSDALWSARLLADAPEEIVAAHAAFFRAGAEVATTASYQASFPGFAAHGIDRAGAAALLRRSVELARRARDAVAGDGRARWVAASAGPYGALLADGSEYRGRYGLTRRELIAFHRPRLEVLAEAGPDVLALETVPDVDEAAAELTALEAVDVPAWLSYTVEGGRTRAGQSLEEAFAVAAGNAQVIAVGVNCCSPADVADAVAIAAEVSGKPVIAYPNSGEGWDAEGRRWAGASTFSPDEVNRWTGNGAALVGGCCRVRPGDIADLAAALRVT</sequence>
<dbReference type="Proteomes" id="UP000247892">
    <property type="component" value="Unassembled WGS sequence"/>
</dbReference>
<dbReference type="InterPro" id="IPR003726">
    <property type="entry name" value="HCY_dom"/>
</dbReference>
<dbReference type="PANTHER" id="PTHR46015:SF1">
    <property type="entry name" value="HOMOCYSTEINE S-METHYLTRANSFERASE-LIKE ISOFORM 1"/>
    <property type="match status" value="1"/>
</dbReference>
<evidence type="ECO:0000256" key="5">
    <source>
        <dbReference type="PIRSR" id="PIRSR037505-2"/>
    </source>
</evidence>
<dbReference type="InterPro" id="IPR036589">
    <property type="entry name" value="HCY_dom_sf"/>
</dbReference>
<dbReference type="Pfam" id="PF02574">
    <property type="entry name" value="S-methyl_trans"/>
    <property type="match status" value="1"/>
</dbReference>
<dbReference type="PROSITE" id="PS50970">
    <property type="entry name" value="HCY"/>
    <property type="match status" value="1"/>
</dbReference>
<feature type="binding site" evidence="6">
    <location>
        <position position="278"/>
    </location>
    <ligand>
        <name>Zn(2+)</name>
        <dbReference type="ChEBI" id="CHEBI:29105"/>
    </ligand>
</feature>
<dbReference type="AlphaFoldDB" id="A0A318LPY2"/>
<comment type="caution">
    <text evidence="8">The sequence shown here is derived from an EMBL/GenBank/DDBJ whole genome shotgun (WGS) entry which is preliminary data.</text>
</comment>
<keyword evidence="1 6" id="KW-0489">Methyltransferase</keyword>
<comment type="cofactor">
    <cofactor evidence="5">
        <name>Zn(2+)</name>
        <dbReference type="ChEBI" id="CHEBI:29105"/>
    </cofactor>
    <text evidence="5">Binds 1 zinc ion per subunit.</text>
</comment>
<dbReference type="GO" id="GO:0008898">
    <property type="term" value="F:S-adenosylmethionine-homocysteine S-methyltransferase activity"/>
    <property type="evidence" value="ECO:0007669"/>
    <property type="project" value="TreeGrafter"/>
</dbReference>
<dbReference type="PANTHER" id="PTHR46015">
    <property type="entry name" value="ZGC:172121"/>
    <property type="match status" value="1"/>
</dbReference>
<evidence type="ECO:0000256" key="6">
    <source>
        <dbReference type="PROSITE-ProRule" id="PRU00333"/>
    </source>
</evidence>
<dbReference type="GO" id="GO:0008270">
    <property type="term" value="F:zinc ion binding"/>
    <property type="evidence" value="ECO:0007669"/>
    <property type="project" value="InterPro"/>
</dbReference>
<dbReference type="GO" id="GO:0032259">
    <property type="term" value="P:methylation"/>
    <property type="evidence" value="ECO:0007669"/>
    <property type="project" value="UniProtKB-KW"/>
</dbReference>
<dbReference type="InterPro" id="IPR051486">
    <property type="entry name" value="Hcy_S-methyltransferase"/>
</dbReference>
<evidence type="ECO:0000256" key="4">
    <source>
        <dbReference type="ARBA" id="ARBA00022833"/>
    </source>
</evidence>
<dbReference type="NCBIfam" id="NF007020">
    <property type="entry name" value="PRK09485.1"/>
    <property type="match status" value="1"/>
</dbReference>
<evidence type="ECO:0000313" key="9">
    <source>
        <dbReference type="Proteomes" id="UP000247892"/>
    </source>
</evidence>
<dbReference type="GO" id="GO:0033528">
    <property type="term" value="P:S-methylmethionine cycle"/>
    <property type="evidence" value="ECO:0007669"/>
    <property type="project" value="TreeGrafter"/>
</dbReference>
<feature type="domain" description="Hcy-binding" evidence="7">
    <location>
        <begin position="1"/>
        <end position="293"/>
    </location>
</feature>
<proteinExistence type="predicted"/>
<evidence type="ECO:0000256" key="1">
    <source>
        <dbReference type="ARBA" id="ARBA00022603"/>
    </source>
</evidence>
<dbReference type="RefSeq" id="WP_110339480.1">
    <property type="nucleotide sequence ID" value="NZ_JBHVKT010000061.1"/>
</dbReference>
<name>A0A318LPY2_9PSEU</name>
<organism evidence="8 9">
    <name type="scientific">Prauserella flavalba</name>
    <dbReference type="NCBI Taxonomy" id="1477506"/>
    <lineage>
        <taxon>Bacteria</taxon>
        <taxon>Bacillati</taxon>
        <taxon>Actinomycetota</taxon>
        <taxon>Actinomycetes</taxon>
        <taxon>Pseudonocardiales</taxon>
        <taxon>Pseudonocardiaceae</taxon>
        <taxon>Prauserella</taxon>
    </lineage>
</organism>
<evidence type="ECO:0000259" key="7">
    <source>
        <dbReference type="PROSITE" id="PS50970"/>
    </source>
</evidence>
<evidence type="ECO:0000313" key="8">
    <source>
        <dbReference type="EMBL" id="PXY29695.1"/>
    </source>
</evidence>
<keyword evidence="4 5" id="KW-0862">Zinc</keyword>
<dbReference type="SUPFAM" id="SSF82282">
    <property type="entry name" value="Homocysteine S-methyltransferase"/>
    <property type="match status" value="1"/>
</dbReference>
<protein>
    <submittedName>
        <fullName evidence="8">Homocysteine S-methyltransferase</fullName>
    </submittedName>
</protein>
<gene>
    <name evidence="8" type="ORF">BA062_21185</name>
</gene>
<keyword evidence="3 5" id="KW-0479">Metal-binding</keyword>
<dbReference type="Gene3D" id="3.20.20.330">
    <property type="entry name" value="Homocysteine-binding-like domain"/>
    <property type="match status" value="1"/>
</dbReference>
<evidence type="ECO:0000256" key="2">
    <source>
        <dbReference type="ARBA" id="ARBA00022679"/>
    </source>
</evidence>
<reference evidence="8 9" key="1">
    <citation type="submission" date="2016-07" db="EMBL/GenBank/DDBJ databases">
        <title>Draft genome sequence of Prauserella sp. YIM 121212, isolated from alkaline soil.</title>
        <authorList>
            <person name="Ruckert C."/>
            <person name="Albersmeier A."/>
            <person name="Jiang C.-L."/>
            <person name="Jiang Y."/>
            <person name="Kalinowski J."/>
            <person name="Schneider O."/>
            <person name="Winkler A."/>
            <person name="Zotchev S.B."/>
        </authorList>
    </citation>
    <scope>NUCLEOTIDE SEQUENCE [LARGE SCALE GENOMIC DNA]</scope>
    <source>
        <strain evidence="8 9">YIM 121212</strain>
    </source>
</reference>
<dbReference type="EMBL" id="MASU01000008">
    <property type="protein sequence ID" value="PXY29695.1"/>
    <property type="molecule type" value="Genomic_DNA"/>
</dbReference>
<feature type="binding site" evidence="6">
    <location>
        <position position="279"/>
    </location>
    <ligand>
        <name>Zn(2+)</name>
        <dbReference type="ChEBI" id="CHEBI:29105"/>
    </ligand>
</feature>
<keyword evidence="9" id="KW-1185">Reference proteome</keyword>
<dbReference type="GO" id="GO:0009086">
    <property type="term" value="P:methionine biosynthetic process"/>
    <property type="evidence" value="ECO:0007669"/>
    <property type="project" value="InterPro"/>
</dbReference>